<dbReference type="Gene3D" id="1.25.10.10">
    <property type="entry name" value="Leucine-rich Repeat Variant"/>
    <property type="match status" value="1"/>
</dbReference>
<dbReference type="GO" id="GO:0003779">
    <property type="term" value="F:actin binding"/>
    <property type="evidence" value="ECO:0007669"/>
    <property type="project" value="InterPro"/>
</dbReference>
<keyword evidence="4" id="KW-1185">Reference proteome</keyword>
<evidence type="ECO:0000313" key="4">
    <source>
        <dbReference type="Proteomes" id="UP001388673"/>
    </source>
</evidence>
<proteinExistence type="predicted"/>
<reference evidence="3 4" key="1">
    <citation type="journal article" date="2024" name="bioRxiv">
        <title>Comparative genomics of Cryptococcus and Kwoniella reveals pathogenesis evolution and contrasting karyotype dynamics via intercentromeric recombination or chromosome fusion.</title>
        <authorList>
            <person name="Coelho M.A."/>
            <person name="David-Palma M."/>
            <person name="Shea T."/>
            <person name="Bowers K."/>
            <person name="McGinley-Smith S."/>
            <person name="Mohammad A.W."/>
            <person name="Gnirke A."/>
            <person name="Yurkov A.M."/>
            <person name="Nowrousian M."/>
            <person name="Sun S."/>
            <person name="Cuomo C.A."/>
            <person name="Heitman J."/>
        </authorList>
    </citation>
    <scope>NUCLEOTIDE SEQUENCE [LARGE SCALE GENOMIC DNA]</scope>
    <source>
        <strain evidence="3 4">CBS 13917</strain>
    </source>
</reference>
<dbReference type="PANTHER" id="PTHR47102">
    <property type="entry name" value="PROTEIN BNI1"/>
    <property type="match status" value="1"/>
</dbReference>
<dbReference type="Proteomes" id="UP001388673">
    <property type="component" value="Unassembled WGS sequence"/>
</dbReference>
<evidence type="ECO:0000313" key="3">
    <source>
        <dbReference type="EMBL" id="KAK8864175.1"/>
    </source>
</evidence>
<dbReference type="InterPro" id="IPR010473">
    <property type="entry name" value="GTPase-bd"/>
</dbReference>
<feature type="compositionally biased region" description="Pro residues" evidence="1">
    <location>
        <begin position="1"/>
        <end position="12"/>
    </location>
</feature>
<dbReference type="InterPro" id="IPR016024">
    <property type="entry name" value="ARM-type_fold"/>
</dbReference>
<feature type="region of interest" description="Disordered" evidence="1">
    <location>
        <begin position="290"/>
        <end position="341"/>
    </location>
</feature>
<dbReference type="PANTHER" id="PTHR47102:SF2">
    <property type="entry name" value="PROTEIN BNI1"/>
    <property type="match status" value="1"/>
</dbReference>
<sequence>MSQIIPPQPSPYPHRASATRPPPTLPPGTPVRADQAKQPQQQQHSRPSPHRHQSHLQQPPQSHHRMSMPSPGPSPKTTHVEHYKPQPGVGRPPKPPHNSASVSSRPSPNASSGSSNDSSLRETSRTNIRGSMPPPCTARQTSATLGWANVTSPSPKEQWLETPKETWSPHVQVEVRDEVETQFESLLDSLQVPATVRQKFSTVSQDVKSSILHSTITSNPTILSSLGLPIPQNTKETPKIKKRISAPLLRKAKSSSTLNSPGQSPARVGKTYSVEGEGFVIVASPVSSPNIGAGPMSPPHTPHRGQSMDVARPSSMRMSNGPGSSSRPMSLSLFGPPPSNGSMLSLGKNGGKGLGISMGEQPDAFIEWLRMYKGTDLKMEVARCKKLRMLLRHENTTWVGAFVEMGGYKLVLDRMQDLLDIEWREEQHDDQMLYELLRCVKALSTSEIGKTALRAHFPNPFTALSTLLFSEKKPGDLPSRQIIIELWLFLFELFPPLPNRTPGGRPTSVRFDEKAPVDITNAVRALLVPSLPDPTKDHHDFVTKAHRPRVFRAWVGELSDVCRDYFWIMCHASNTLWSLNDVDESKVEKPIAPGGATGGVEFEAMNYVTTHFKLLNALCKQLAIEDREKALQLHQDLMSSGMDRILVTFRKASTTYYPAVHLELARYVSLLQAVSLGGKLPYLISKMVGPPPEEVRRFGSAKEWLPMPVPLTQEGGRRGGWDARQ</sequence>
<evidence type="ECO:0000256" key="1">
    <source>
        <dbReference type="SAM" id="MobiDB-lite"/>
    </source>
</evidence>
<feature type="region of interest" description="Disordered" evidence="1">
    <location>
        <begin position="1"/>
        <end position="140"/>
    </location>
</feature>
<dbReference type="AlphaFoldDB" id="A0AAW0Z238"/>
<comment type="caution">
    <text evidence="3">The sequence shown here is derived from an EMBL/GenBank/DDBJ whole genome shotgun (WGS) entry which is preliminary data.</text>
</comment>
<dbReference type="SMART" id="SM01140">
    <property type="entry name" value="Drf_GBD"/>
    <property type="match status" value="1"/>
</dbReference>
<evidence type="ECO:0000259" key="2">
    <source>
        <dbReference type="SMART" id="SM01140"/>
    </source>
</evidence>
<dbReference type="SUPFAM" id="SSF48371">
    <property type="entry name" value="ARM repeat"/>
    <property type="match status" value="1"/>
</dbReference>
<dbReference type="KEGG" id="kne:92178680"/>
<protein>
    <recommendedName>
        <fullName evidence="2">Formin GTPase-binding domain-containing protein</fullName>
    </recommendedName>
</protein>
<feature type="compositionally biased region" description="Polar residues" evidence="1">
    <location>
        <begin position="316"/>
        <end position="329"/>
    </location>
</feature>
<dbReference type="GeneID" id="92178680"/>
<feature type="compositionally biased region" description="Low complexity" evidence="1">
    <location>
        <begin position="99"/>
        <end position="118"/>
    </location>
</feature>
<dbReference type="RefSeq" id="XP_066804471.1">
    <property type="nucleotide sequence ID" value="XM_066944548.1"/>
</dbReference>
<dbReference type="EMBL" id="JBCAWK010000003">
    <property type="protein sequence ID" value="KAK8864175.1"/>
    <property type="molecule type" value="Genomic_DNA"/>
</dbReference>
<feature type="domain" description="Formin GTPase-binding" evidence="2">
    <location>
        <begin position="171"/>
        <end position="492"/>
    </location>
</feature>
<name>A0AAW0Z238_9TREE</name>
<organism evidence="3 4">
    <name type="scientific">Kwoniella newhampshirensis</name>
    <dbReference type="NCBI Taxonomy" id="1651941"/>
    <lineage>
        <taxon>Eukaryota</taxon>
        <taxon>Fungi</taxon>
        <taxon>Dikarya</taxon>
        <taxon>Basidiomycota</taxon>
        <taxon>Agaricomycotina</taxon>
        <taxon>Tremellomycetes</taxon>
        <taxon>Tremellales</taxon>
        <taxon>Cryptococcaceae</taxon>
        <taxon>Kwoniella</taxon>
    </lineage>
</organism>
<dbReference type="GO" id="GO:0030036">
    <property type="term" value="P:actin cytoskeleton organization"/>
    <property type="evidence" value="ECO:0007669"/>
    <property type="project" value="InterPro"/>
</dbReference>
<dbReference type="InterPro" id="IPR011989">
    <property type="entry name" value="ARM-like"/>
</dbReference>
<dbReference type="GO" id="GO:0031267">
    <property type="term" value="F:small GTPase binding"/>
    <property type="evidence" value="ECO:0007669"/>
    <property type="project" value="InterPro"/>
</dbReference>
<accession>A0AAW0Z238</accession>
<dbReference type="InterPro" id="IPR051661">
    <property type="entry name" value="Actin_filament_regulator"/>
</dbReference>
<feature type="compositionally biased region" description="Low complexity" evidence="1">
    <location>
        <begin position="30"/>
        <end position="46"/>
    </location>
</feature>
<gene>
    <name evidence="3" type="ORF">IAR55_001421</name>
</gene>
<feature type="compositionally biased region" description="Pro residues" evidence="1">
    <location>
        <begin position="20"/>
        <end position="29"/>
    </location>
</feature>